<sequence length="362" mass="40655">MEQKEIRKNVRETESKNKEHVEKGIESEDKKSTPDQSRSAELPNDSHQTSSKGKEGHKSNESLSETASKNKEPEQDGVENKEKKLLLDQSGSAEIPTDSHRNGKEKEGHISNESLDFHQNNSKEKGGHKMNEEKEGQKLKEGIIETAAPIKDSVEEGIENEDNKSTTEQPRIAEKPTNSHQNNNKEKEGHKSNEGVNETSSKNKEPVKKGVENEDKKSTPDQSKSSDLLTDSHQNNFQGNDSQKSHESLSETTSEIKEPLKNGYENGGNVLTLDEYENDEVDINRQNKVEKSTLDEYRSTELFSDPNKNKSKENVVNKSSKTAVSETKAHAQKGIENEEKKSKPYQSRSATDSNRNNSKEKQ</sequence>
<feature type="compositionally biased region" description="Polar residues" evidence="1">
    <location>
        <begin position="34"/>
        <end position="51"/>
    </location>
</feature>
<comment type="caution">
    <text evidence="2">The sequence shown here is derived from an EMBL/GenBank/DDBJ whole genome shotgun (WGS) entry which is preliminary data.</text>
</comment>
<protein>
    <submittedName>
        <fullName evidence="2">Uncharacterized protein</fullName>
    </submittedName>
</protein>
<dbReference type="AlphaFoldDB" id="A0AAV6V653"/>
<keyword evidence="3" id="KW-1185">Reference proteome</keyword>
<feature type="compositionally biased region" description="Basic and acidic residues" evidence="1">
    <location>
        <begin position="243"/>
        <end position="260"/>
    </location>
</feature>
<proteinExistence type="predicted"/>
<feature type="compositionally biased region" description="Polar residues" evidence="1">
    <location>
        <begin position="220"/>
        <end position="242"/>
    </location>
</feature>
<feature type="compositionally biased region" description="Basic and acidic residues" evidence="1">
    <location>
        <begin position="68"/>
        <end position="86"/>
    </location>
</feature>
<feature type="compositionally biased region" description="Basic and acidic residues" evidence="1">
    <location>
        <begin position="183"/>
        <end position="193"/>
    </location>
</feature>
<feature type="compositionally biased region" description="Basic and acidic residues" evidence="1">
    <location>
        <begin position="201"/>
        <end position="219"/>
    </location>
</feature>
<feature type="compositionally biased region" description="Basic and acidic residues" evidence="1">
    <location>
        <begin position="282"/>
        <end position="299"/>
    </location>
</feature>
<accession>A0AAV6V653</accession>
<feature type="compositionally biased region" description="Polar residues" evidence="1">
    <location>
        <begin position="344"/>
        <end position="356"/>
    </location>
</feature>
<feature type="region of interest" description="Disordered" evidence="1">
    <location>
        <begin position="1"/>
        <end position="362"/>
    </location>
</feature>
<dbReference type="Proteomes" id="UP000827092">
    <property type="component" value="Unassembled WGS sequence"/>
</dbReference>
<evidence type="ECO:0000313" key="2">
    <source>
        <dbReference type="EMBL" id="KAG8192117.1"/>
    </source>
</evidence>
<evidence type="ECO:0000256" key="1">
    <source>
        <dbReference type="SAM" id="MobiDB-lite"/>
    </source>
</evidence>
<gene>
    <name evidence="2" type="ORF">JTE90_027764</name>
</gene>
<organism evidence="2 3">
    <name type="scientific">Oedothorax gibbosus</name>
    <dbReference type="NCBI Taxonomy" id="931172"/>
    <lineage>
        <taxon>Eukaryota</taxon>
        <taxon>Metazoa</taxon>
        <taxon>Ecdysozoa</taxon>
        <taxon>Arthropoda</taxon>
        <taxon>Chelicerata</taxon>
        <taxon>Arachnida</taxon>
        <taxon>Araneae</taxon>
        <taxon>Araneomorphae</taxon>
        <taxon>Entelegynae</taxon>
        <taxon>Araneoidea</taxon>
        <taxon>Linyphiidae</taxon>
        <taxon>Erigoninae</taxon>
        <taxon>Oedothorax</taxon>
    </lineage>
</organism>
<dbReference type="EMBL" id="JAFNEN010000144">
    <property type="protein sequence ID" value="KAG8192117.1"/>
    <property type="molecule type" value="Genomic_DNA"/>
</dbReference>
<feature type="compositionally biased region" description="Basic and acidic residues" evidence="1">
    <location>
        <begin position="327"/>
        <end position="342"/>
    </location>
</feature>
<feature type="compositionally biased region" description="Basic and acidic residues" evidence="1">
    <location>
        <begin position="121"/>
        <end position="143"/>
    </location>
</feature>
<feature type="compositionally biased region" description="Polar residues" evidence="1">
    <location>
        <begin position="111"/>
        <end position="120"/>
    </location>
</feature>
<reference evidence="2 3" key="1">
    <citation type="journal article" date="2022" name="Nat. Ecol. Evol.">
        <title>A masculinizing supergene underlies an exaggerated male reproductive morph in a spider.</title>
        <authorList>
            <person name="Hendrickx F."/>
            <person name="De Corte Z."/>
            <person name="Sonet G."/>
            <person name="Van Belleghem S.M."/>
            <person name="Kostlbacher S."/>
            <person name="Vangestel C."/>
        </authorList>
    </citation>
    <scope>NUCLEOTIDE SEQUENCE [LARGE SCALE GENOMIC DNA]</scope>
    <source>
        <strain evidence="2">W744_W776</strain>
    </source>
</reference>
<evidence type="ECO:0000313" key="3">
    <source>
        <dbReference type="Proteomes" id="UP000827092"/>
    </source>
</evidence>
<name>A0AAV6V653_9ARAC</name>
<feature type="compositionally biased region" description="Basic and acidic residues" evidence="1">
    <location>
        <begin position="1"/>
        <end position="33"/>
    </location>
</feature>
<feature type="compositionally biased region" description="Basic and acidic residues" evidence="1">
    <location>
        <begin position="97"/>
        <end position="110"/>
    </location>
</feature>